<protein>
    <submittedName>
        <fullName evidence="2">Uncharacterized protein</fullName>
    </submittedName>
</protein>
<feature type="region of interest" description="Disordered" evidence="1">
    <location>
        <begin position="83"/>
        <end position="102"/>
    </location>
</feature>
<reference evidence="2" key="1">
    <citation type="submission" date="2022-12" db="EMBL/GenBank/DDBJ databases">
        <authorList>
            <person name="Petersen C."/>
        </authorList>
    </citation>
    <scope>NUCLEOTIDE SEQUENCE</scope>
    <source>
        <strain evidence="2">IBT 3081</strain>
    </source>
</reference>
<feature type="compositionally biased region" description="Polar residues" evidence="1">
    <location>
        <begin position="90"/>
        <end position="99"/>
    </location>
</feature>
<proteinExistence type="predicted"/>
<accession>A0A9W9S9L2</accession>
<gene>
    <name evidence="2" type="ORF">N7517_006366</name>
</gene>
<evidence type="ECO:0000313" key="2">
    <source>
        <dbReference type="EMBL" id="KAJ5374360.1"/>
    </source>
</evidence>
<evidence type="ECO:0000256" key="1">
    <source>
        <dbReference type="SAM" id="MobiDB-lite"/>
    </source>
</evidence>
<name>A0A9W9S9L2_9EURO</name>
<comment type="caution">
    <text evidence="2">The sequence shown here is derived from an EMBL/GenBank/DDBJ whole genome shotgun (WGS) entry which is preliminary data.</text>
</comment>
<dbReference type="AlphaFoldDB" id="A0A9W9S9L2"/>
<feature type="compositionally biased region" description="Polar residues" evidence="1">
    <location>
        <begin position="333"/>
        <end position="349"/>
    </location>
</feature>
<keyword evidence="3" id="KW-1185">Reference proteome</keyword>
<dbReference type="GeneID" id="81463279"/>
<dbReference type="OrthoDB" id="4462325at2759"/>
<dbReference type="RefSeq" id="XP_056580346.1">
    <property type="nucleotide sequence ID" value="XM_056724096.1"/>
</dbReference>
<organism evidence="2 3">
    <name type="scientific">Penicillium concentricum</name>
    <dbReference type="NCBI Taxonomy" id="293559"/>
    <lineage>
        <taxon>Eukaryota</taxon>
        <taxon>Fungi</taxon>
        <taxon>Dikarya</taxon>
        <taxon>Ascomycota</taxon>
        <taxon>Pezizomycotina</taxon>
        <taxon>Eurotiomycetes</taxon>
        <taxon>Eurotiomycetidae</taxon>
        <taxon>Eurotiales</taxon>
        <taxon>Aspergillaceae</taxon>
        <taxon>Penicillium</taxon>
    </lineage>
</organism>
<feature type="region of interest" description="Disordered" evidence="1">
    <location>
        <begin position="283"/>
        <end position="349"/>
    </location>
</feature>
<evidence type="ECO:0000313" key="3">
    <source>
        <dbReference type="Proteomes" id="UP001147752"/>
    </source>
</evidence>
<reference evidence="2" key="2">
    <citation type="journal article" date="2023" name="IMA Fungus">
        <title>Comparative genomic study of the Penicillium genus elucidates a diverse pangenome and 15 lateral gene transfer events.</title>
        <authorList>
            <person name="Petersen C."/>
            <person name="Sorensen T."/>
            <person name="Nielsen M.R."/>
            <person name="Sondergaard T.E."/>
            <person name="Sorensen J.L."/>
            <person name="Fitzpatrick D.A."/>
            <person name="Frisvad J.C."/>
            <person name="Nielsen K.L."/>
        </authorList>
    </citation>
    <scope>NUCLEOTIDE SEQUENCE</scope>
    <source>
        <strain evidence="2">IBT 3081</strain>
    </source>
</reference>
<dbReference type="Proteomes" id="UP001147752">
    <property type="component" value="Unassembled WGS sequence"/>
</dbReference>
<sequence length="559" mass="60056">MDPVEHSYATSEASQLQLSIGSKRDCVDIVFMDWLCVEFRERLLDALASSRDSTFIKLKHSAKRNILDILDCISSISVSEKEKGKETESFSDTPRTSLDTIPADTPPEYLGIHGDSPPAELFQHLIDIDLESLGLSLSTTSTESGATGEWPILSPRVLIPDGEALLRSGDSDQCDRIDIAGSDEMQWWSMQGGFNHTPARMSPKTLSNVPLWPGGQSQDPTQVPTPAVLDFMDMDLLAEQEDMYGSTSQSNPKEGAALPVSVTQMGNNDIQLEEVREGLVAPLIGSPAPDQSVGSILDPQRRSTHSPALNRAVGHVTSPQRRVTLSPAPNPPASTQQPTPSVAQAQSSVACDSRVSRAVSHNILASSPASVGGAQVIRAQSTPQMPGNASEGGKETLVAAPPCSEVEEGGHEAIAPYATGISSLVGLGCTPVHLPSATQVFAAFSHHLSESKRSVAQLLTCLFYAVGSPDAVIQLRHALQFARKTSVIPVVQSGLQNDLATTVQALDRLDSITALSHILRRYYLVRLSAHRTRLEQDHIATKLAGRGSKRMLKYDCARL</sequence>
<dbReference type="EMBL" id="JAPZBT010000002">
    <property type="protein sequence ID" value="KAJ5374360.1"/>
    <property type="molecule type" value="Genomic_DNA"/>
</dbReference>